<sequence>MNNSYKIYLLIRINSNNMNIKLNGSNTNLENSTILSNKNNVWVNDGMVIACYNCKKNFNFMRRKHHCRNCGNIFCYKCSEKFIVIPNFIADRPDPADYWNVSYYLTSLKNKEERVCDHCYDIIKEKTLYSEKIAKILQNPGSIEDIDKLSISYADIKEHYFNHMRNIQYYLPNHRYSNIDKKILLVNAKFFSKHSKYLVHLIKSIDWNCVQINKCNIEPDIPNVSIYKNNHSDKYLKIIGDTISNPKIINCEELFCTRTCQDHLSFDDCINILYSHVEILPDKLLEYLFSIIKLSPNDIILKHVPFFVSIIKKNNINMILQNILVSIIEKTEKITYHAFWFMNISKETADTQDTNNINRFIKCLDKKIVIKMDQEYRFYVGLINNLSKPQDYLTNVFNVWDPISLPYDPSIKLTNVYINEIKIKNSNTKPVIIPFETTIGKIEILFKKESVINDVIVLNLMSLCDIILQENLGINFCSVIYPIMPLTSKSGMIEIIRNAETIHSINNSQKSILQHIIEKNEKEKISVIMDTYMYSLVSYTLNSYFIGLGDRHLENIMIKNNGQIFHIDFGFILGTDAYPLTSSDIKLNTDMLDVIGGKDSERYKIYLNLCASGVTIIRKYFNIFYILLSQSTGFKNSHIEKFIMSRFQPRQGDNIVVSELMTIIEKSNDAYSSIIRDFLHYHNQEKTLQNGVTKALNNAYDIVRNLTTNY</sequence>
<dbReference type="SUPFAM" id="SSF57903">
    <property type="entry name" value="FYVE/PHD zinc finger"/>
    <property type="match status" value="1"/>
</dbReference>
<dbReference type="Proteomes" id="UP001321479">
    <property type="component" value="Segment"/>
</dbReference>
<dbReference type="GeneID" id="80558640"/>
<name>A0ABM7NTD5_9VIRU</name>
<keyword evidence="9" id="KW-1185">Reference proteome</keyword>
<keyword evidence="5" id="KW-0862">Zinc</keyword>
<dbReference type="InterPro" id="IPR017455">
    <property type="entry name" value="Znf_FYVE-rel"/>
</dbReference>
<protein>
    <submittedName>
        <fullName evidence="8">Phosphoinositide 3-kinase</fullName>
    </submittedName>
</protein>
<dbReference type="PROSITE" id="PS50290">
    <property type="entry name" value="PI3_4_KINASE_3"/>
    <property type="match status" value="1"/>
</dbReference>
<proteinExistence type="predicted"/>
<dbReference type="InterPro" id="IPR015433">
    <property type="entry name" value="PI3/4_kinase"/>
</dbReference>
<dbReference type="InterPro" id="IPR000306">
    <property type="entry name" value="Znf_FYVE"/>
</dbReference>
<dbReference type="InterPro" id="IPR011009">
    <property type="entry name" value="Kinase-like_dom_sf"/>
</dbReference>
<dbReference type="EMBL" id="AP024483">
    <property type="protein sequence ID" value="BCS83435.1"/>
    <property type="molecule type" value="Genomic_DNA"/>
</dbReference>
<accession>A0ABM7NTD5</accession>
<dbReference type="Gene3D" id="3.30.40.10">
    <property type="entry name" value="Zinc/RING finger domain, C3HC4 (zinc finger)"/>
    <property type="match status" value="1"/>
</dbReference>
<dbReference type="Gene3D" id="1.10.1070.11">
    <property type="entry name" value="Phosphatidylinositol 3-/4-kinase, catalytic domain"/>
    <property type="match status" value="1"/>
</dbReference>
<dbReference type="Pfam" id="PF01363">
    <property type="entry name" value="FYVE"/>
    <property type="match status" value="1"/>
</dbReference>
<reference evidence="8 9" key="1">
    <citation type="submission" date="2021-02" db="EMBL/GenBank/DDBJ databases">
        <title>Cotonvirus japonicus, which uses Golgi apparatus of host cells for its virion factory, phylogenetically links tailed tupanvirus and icosahedral mimivirus.</title>
        <authorList>
            <person name="Takahashi H."/>
            <person name="Fukaya S."/>
            <person name="Song C."/>
            <person name="Murata K."/>
            <person name="Takemura M."/>
        </authorList>
    </citation>
    <scope>NUCLEOTIDE SEQUENCE [LARGE SCALE GENOMIC DNA]</scope>
</reference>
<feature type="domain" description="PI3K/PI4K catalytic" evidence="7">
    <location>
        <begin position="417"/>
        <end position="686"/>
    </location>
</feature>
<dbReference type="SMART" id="SM00064">
    <property type="entry name" value="FYVE"/>
    <property type="match status" value="1"/>
</dbReference>
<dbReference type="PROSITE" id="PS50178">
    <property type="entry name" value="ZF_FYVE"/>
    <property type="match status" value="1"/>
</dbReference>
<evidence type="ECO:0000259" key="7">
    <source>
        <dbReference type="PROSITE" id="PS50290"/>
    </source>
</evidence>
<feature type="domain" description="FYVE-type" evidence="6">
    <location>
        <begin position="45"/>
        <end position="124"/>
    </location>
</feature>
<keyword evidence="2" id="KW-0479">Metal-binding</keyword>
<evidence type="ECO:0000256" key="1">
    <source>
        <dbReference type="ARBA" id="ARBA00022679"/>
    </source>
</evidence>
<dbReference type="InterPro" id="IPR011011">
    <property type="entry name" value="Znf_FYVE_PHD"/>
</dbReference>
<keyword evidence="1" id="KW-0808">Transferase</keyword>
<keyword evidence="3" id="KW-0863">Zinc-finger</keyword>
<dbReference type="InterPro" id="IPR000403">
    <property type="entry name" value="PI3/4_kinase_cat_dom"/>
</dbReference>
<evidence type="ECO:0000313" key="8">
    <source>
        <dbReference type="EMBL" id="BCS83435.1"/>
    </source>
</evidence>
<dbReference type="InterPro" id="IPR013083">
    <property type="entry name" value="Znf_RING/FYVE/PHD"/>
</dbReference>
<evidence type="ECO:0000313" key="9">
    <source>
        <dbReference type="Proteomes" id="UP001321479"/>
    </source>
</evidence>
<keyword evidence="4" id="KW-0418">Kinase</keyword>
<dbReference type="Gene3D" id="3.30.1010.10">
    <property type="entry name" value="Phosphatidylinositol 3-kinase Catalytic Subunit, Chain A, domain 4"/>
    <property type="match status" value="1"/>
</dbReference>
<dbReference type="PANTHER" id="PTHR10048">
    <property type="entry name" value="PHOSPHATIDYLINOSITOL KINASE"/>
    <property type="match status" value="1"/>
</dbReference>
<organism evidence="8 9">
    <name type="scientific">Cotonvirus japonicus</name>
    <dbReference type="NCBI Taxonomy" id="2811091"/>
    <lineage>
        <taxon>Viruses</taxon>
        <taxon>Varidnaviria</taxon>
        <taxon>Bamfordvirae</taxon>
        <taxon>Nucleocytoviricota</taxon>
        <taxon>Megaviricetes</taxon>
        <taxon>Imitervirales</taxon>
        <taxon>Mimiviridae</taxon>
        <taxon>Megamimivirinae</taxon>
        <taxon>Cotonvirus</taxon>
        <taxon>Cotonvirus japonicum</taxon>
    </lineage>
</organism>
<evidence type="ECO:0000256" key="4">
    <source>
        <dbReference type="ARBA" id="ARBA00022777"/>
    </source>
</evidence>
<dbReference type="RefSeq" id="YP_010842043.1">
    <property type="nucleotide sequence ID" value="NC_079139.1"/>
</dbReference>
<evidence type="ECO:0000259" key="6">
    <source>
        <dbReference type="PROSITE" id="PS50178"/>
    </source>
</evidence>
<dbReference type="Pfam" id="PF00454">
    <property type="entry name" value="PI3_PI4_kinase"/>
    <property type="match status" value="1"/>
</dbReference>
<evidence type="ECO:0000256" key="3">
    <source>
        <dbReference type="ARBA" id="ARBA00022771"/>
    </source>
</evidence>
<dbReference type="InterPro" id="IPR036940">
    <property type="entry name" value="PI3/4_kinase_cat_sf"/>
</dbReference>
<evidence type="ECO:0000256" key="5">
    <source>
        <dbReference type="ARBA" id="ARBA00022833"/>
    </source>
</evidence>
<dbReference type="SUPFAM" id="SSF56112">
    <property type="entry name" value="Protein kinase-like (PK-like)"/>
    <property type="match status" value="1"/>
</dbReference>
<dbReference type="SMART" id="SM00146">
    <property type="entry name" value="PI3Kc"/>
    <property type="match status" value="1"/>
</dbReference>
<evidence type="ECO:0000256" key="2">
    <source>
        <dbReference type="ARBA" id="ARBA00022723"/>
    </source>
</evidence>